<evidence type="ECO:0000313" key="2">
    <source>
        <dbReference type="EMBL" id="NGF41365.1"/>
    </source>
</evidence>
<protein>
    <recommendedName>
        <fullName evidence="1">Putative DnaT-like domain-containing protein</fullName>
    </recommendedName>
</protein>
<comment type="caution">
    <text evidence="2">The sequence shown here is derived from an EMBL/GenBank/DDBJ whole genome shotgun (WGS) entry which is preliminary data.</text>
</comment>
<sequence>MLVADPHSPDFNSYASVSDLRVFAAARGYTVPAEDGECSQMLMQSMDFLEGRTWRGQRSSASQPLSWPRSGVRFDGVDLPDDAIPQRLIDAQCRLAIESQEIDLTPSVSGGGAVIAESVQGAVSVQYEPGTNKATPSFPWFYSSLRGLVVGGNQVRIERG</sequence>
<name>A0A6G4MJG8_9ENTR</name>
<gene>
    <name evidence="2" type="ORF">G5635_02925</name>
</gene>
<reference evidence="2" key="1">
    <citation type="submission" date="2020-02" db="EMBL/GenBank/DDBJ databases">
        <title>WGS of Carbapenem-Resistant Enterobacteriaceae.</title>
        <authorList>
            <person name="Tokajian S."/>
            <person name="El Chaar M."/>
            <person name="El Khoury M."/>
        </authorList>
    </citation>
    <scope>NUCLEOTIDE SEQUENCE</scope>
    <source>
        <strain evidence="2">EHM_71</strain>
    </source>
</reference>
<evidence type="ECO:0000259" key="1">
    <source>
        <dbReference type="Pfam" id="PF20557"/>
    </source>
</evidence>
<dbReference type="EMBL" id="JAAJRM010000001">
    <property type="protein sequence ID" value="NGF41365.1"/>
    <property type="molecule type" value="Genomic_DNA"/>
</dbReference>
<proteinExistence type="predicted"/>
<dbReference type="RefSeq" id="WP_163358454.1">
    <property type="nucleotide sequence ID" value="NZ_JAAJRM010000001.1"/>
</dbReference>
<accession>A0A6G4MJG8</accession>
<dbReference type="InterPro" id="IPR046787">
    <property type="entry name" value="DnaT_2"/>
</dbReference>
<feature type="domain" description="Putative DnaT-like" evidence="1">
    <location>
        <begin position="7"/>
        <end position="160"/>
    </location>
</feature>
<dbReference type="AlphaFoldDB" id="A0A6G4MJG8"/>
<dbReference type="Pfam" id="PF20557">
    <property type="entry name" value="DnaT_2"/>
    <property type="match status" value="1"/>
</dbReference>
<organism evidence="2">
    <name type="scientific">Enterobacter hormaechei</name>
    <dbReference type="NCBI Taxonomy" id="158836"/>
    <lineage>
        <taxon>Bacteria</taxon>
        <taxon>Pseudomonadati</taxon>
        <taxon>Pseudomonadota</taxon>
        <taxon>Gammaproteobacteria</taxon>
        <taxon>Enterobacterales</taxon>
        <taxon>Enterobacteriaceae</taxon>
        <taxon>Enterobacter</taxon>
        <taxon>Enterobacter cloacae complex</taxon>
    </lineage>
</organism>